<dbReference type="Proteomes" id="UP000475385">
    <property type="component" value="Unassembled WGS sequence"/>
</dbReference>
<dbReference type="RefSeq" id="WP_164693017.1">
    <property type="nucleotide sequence ID" value="NZ_JAAIKB010000001.1"/>
</dbReference>
<keyword evidence="1" id="KW-0472">Membrane</keyword>
<dbReference type="AlphaFoldDB" id="A0A6M1LG02"/>
<feature type="transmembrane region" description="Helical" evidence="1">
    <location>
        <begin position="139"/>
        <end position="157"/>
    </location>
</feature>
<reference evidence="2 3" key="1">
    <citation type="submission" date="2020-03" db="EMBL/GenBank/DDBJ databases">
        <title>Roseomonas stagni sp. nov., isolated from pond water in Japan.</title>
        <authorList>
            <person name="Furuhata K."/>
            <person name="Miyamoto H."/>
            <person name="Goto K."/>
        </authorList>
    </citation>
    <scope>NUCLEOTIDE SEQUENCE [LARGE SCALE GENOMIC DNA]</scope>
    <source>
        <strain evidence="2 3">PeD5</strain>
    </source>
</reference>
<evidence type="ECO:0000313" key="2">
    <source>
        <dbReference type="EMBL" id="NGM19180.1"/>
    </source>
</evidence>
<keyword evidence="3" id="KW-1185">Reference proteome</keyword>
<keyword evidence="1" id="KW-1133">Transmembrane helix</keyword>
<evidence type="ECO:0000256" key="1">
    <source>
        <dbReference type="SAM" id="Phobius"/>
    </source>
</evidence>
<dbReference type="EMBL" id="JAAIKB010000001">
    <property type="protein sequence ID" value="NGM19180.1"/>
    <property type="molecule type" value="Genomic_DNA"/>
</dbReference>
<sequence length="166" mass="17918">MTGEARHRRWSRIGASAAACLAFLVAFGIDIALRDAWISQTWPRADAIVTAVGPPGPRLNGFREAKGLPYRVSLSVEGPDGQRQEAPALAPLTSAYSTLEPVPEGGSRPPPRVGDRLAVHLHPAGDGRAMPRENLHDRGGSLMIFGSIALIILLNSLRDRWRAWTA</sequence>
<accession>A0A6M1LG02</accession>
<evidence type="ECO:0000313" key="3">
    <source>
        <dbReference type="Proteomes" id="UP000475385"/>
    </source>
</evidence>
<name>A0A6M1LG02_9PROT</name>
<keyword evidence="1" id="KW-0812">Transmembrane</keyword>
<comment type="caution">
    <text evidence="2">The sequence shown here is derived from an EMBL/GenBank/DDBJ whole genome shotgun (WGS) entry which is preliminary data.</text>
</comment>
<evidence type="ECO:0008006" key="4">
    <source>
        <dbReference type="Google" id="ProtNLM"/>
    </source>
</evidence>
<proteinExistence type="predicted"/>
<organism evidence="2 3">
    <name type="scientific">Falsiroseomonas algicola</name>
    <dbReference type="NCBI Taxonomy" id="2716930"/>
    <lineage>
        <taxon>Bacteria</taxon>
        <taxon>Pseudomonadati</taxon>
        <taxon>Pseudomonadota</taxon>
        <taxon>Alphaproteobacteria</taxon>
        <taxon>Acetobacterales</taxon>
        <taxon>Roseomonadaceae</taxon>
        <taxon>Falsiroseomonas</taxon>
    </lineage>
</organism>
<gene>
    <name evidence="2" type="ORF">G3576_04075</name>
</gene>
<protein>
    <recommendedName>
        <fullName evidence="4">DUF3592 domain-containing protein</fullName>
    </recommendedName>
</protein>